<proteinExistence type="predicted"/>
<dbReference type="EMBL" id="CP126208">
    <property type="protein sequence ID" value="WIA09678.1"/>
    <property type="molecule type" value="Genomic_DNA"/>
</dbReference>
<feature type="compositionally biased region" description="Acidic residues" evidence="2">
    <location>
        <begin position="565"/>
        <end position="579"/>
    </location>
</feature>
<dbReference type="PANTHER" id="PTHR21467">
    <property type="entry name" value="PROTEIN PHOSPHATASE 4 REGULATORY SUBUNIT 4 PPP4R4"/>
    <property type="match status" value="1"/>
</dbReference>
<dbReference type="SUPFAM" id="SSF48371">
    <property type="entry name" value="ARM repeat"/>
    <property type="match status" value="1"/>
</dbReference>
<name>A0ABY8TQC1_TETOB</name>
<dbReference type="InterPro" id="IPR011989">
    <property type="entry name" value="ARM-like"/>
</dbReference>
<evidence type="ECO:0000313" key="3">
    <source>
        <dbReference type="EMBL" id="WIA09678.1"/>
    </source>
</evidence>
<gene>
    <name evidence="3" type="ORF">OEZ85_009064</name>
</gene>
<keyword evidence="1" id="KW-0677">Repeat</keyword>
<evidence type="ECO:0000313" key="4">
    <source>
        <dbReference type="Proteomes" id="UP001244341"/>
    </source>
</evidence>
<dbReference type="Gene3D" id="1.25.10.10">
    <property type="entry name" value="Leucine-rich Repeat Variant"/>
    <property type="match status" value="1"/>
</dbReference>
<dbReference type="InterPro" id="IPR016024">
    <property type="entry name" value="ARM-type_fold"/>
</dbReference>
<organism evidence="3 4">
    <name type="scientific">Tetradesmus obliquus</name>
    <name type="common">Green alga</name>
    <name type="synonym">Acutodesmus obliquus</name>
    <dbReference type="NCBI Taxonomy" id="3088"/>
    <lineage>
        <taxon>Eukaryota</taxon>
        <taxon>Viridiplantae</taxon>
        <taxon>Chlorophyta</taxon>
        <taxon>core chlorophytes</taxon>
        <taxon>Chlorophyceae</taxon>
        <taxon>CS clade</taxon>
        <taxon>Sphaeropleales</taxon>
        <taxon>Scenedesmaceae</taxon>
        <taxon>Tetradesmus</taxon>
    </lineage>
</organism>
<dbReference type="InterPro" id="IPR039918">
    <property type="entry name" value="PPP4R4"/>
</dbReference>
<evidence type="ECO:0000256" key="1">
    <source>
        <dbReference type="ARBA" id="ARBA00022737"/>
    </source>
</evidence>
<evidence type="ECO:0000256" key="2">
    <source>
        <dbReference type="SAM" id="MobiDB-lite"/>
    </source>
</evidence>
<dbReference type="Pfam" id="PF02985">
    <property type="entry name" value="HEAT"/>
    <property type="match status" value="1"/>
</dbReference>
<sequence length="579" mass="62345">MDSLLWAEAIPEDAKEAPQGLKPEEEIARFTVDEHLNEVERCNLFLTGGHAVQQRRAIESLPQLLKAKGRAAWEAVQANLLLSLQKLDLDAQGQVNEPVASRVSCCRLLGAMAPHLAPADVSAKFAPQLLAACQDTDYQVRIAAAQQLPALARVLGAAAAVSQVLPELKELLEDDEVQVRVAGLSGLLALCQLLPGDAQVAHMLPLVRNDLEPSDAGLLYGCFRHLAARADVELRRLCASRLPALMASPLPGSSASYLHDTWTDLALDHDMQVRVAIASQLHLVAATVAPAEASRLLLRPLVALLRDGCPAVRQALLPGLGQTLQVLSGADVMHKDAVASDVHQALVALAGSIASNWRCQQHLAAAIPALPGLLGQDVLCEHWAPYSFDLLLTGAACVKPAAASSLAHLLHSCRRERPRTELYCRIIRELAWGRSCWARLAYTQLVVAALPLFSCRWVKEHLLEGVLGLLGDGVPNVRLAALGLLPALKQTIRLPEDVERLEHLNSAMSNLMTDNDRDVSHAARTVHDTFKRTALRVTGGAGLLEINGSSSGAADFEAADHAKEEAEEDLALSQEEMEK</sequence>
<dbReference type="PANTHER" id="PTHR21467:SF0">
    <property type="entry name" value="SERINE_THREONINE-PROTEIN PHOSPHATASE 4 REGULATORY SUBUNIT 4"/>
    <property type="match status" value="1"/>
</dbReference>
<accession>A0ABY8TQC1</accession>
<keyword evidence="4" id="KW-1185">Reference proteome</keyword>
<evidence type="ECO:0008006" key="5">
    <source>
        <dbReference type="Google" id="ProtNLM"/>
    </source>
</evidence>
<dbReference type="InterPro" id="IPR000357">
    <property type="entry name" value="HEAT"/>
</dbReference>
<dbReference type="Proteomes" id="UP001244341">
    <property type="component" value="Chromosome 1b"/>
</dbReference>
<reference evidence="3 4" key="1">
    <citation type="submission" date="2023-05" db="EMBL/GenBank/DDBJ databases">
        <title>A 100% complete, gapless, phased diploid assembly of the Scenedesmus obliquus UTEX 3031 genome.</title>
        <authorList>
            <person name="Biondi T.C."/>
            <person name="Hanschen E.R."/>
            <person name="Kwon T."/>
            <person name="Eng W."/>
            <person name="Kruse C.P.S."/>
            <person name="Koehler S.I."/>
            <person name="Kunde Y."/>
            <person name="Gleasner C.D."/>
            <person name="You Mak K.T."/>
            <person name="Polle J."/>
            <person name="Hovde B.T."/>
            <person name="Starkenburg S.R."/>
        </authorList>
    </citation>
    <scope>NUCLEOTIDE SEQUENCE [LARGE SCALE GENOMIC DNA]</scope>
    <source>
        <strain evidence="3 4">DOE0152z</strain>
    </source>
</reference>
<feature type="region of interest" description="Disordered" evidence="2">
    <location>
        <begin position="554"/>
        <end position="579"/>
    </location>
</feature>
<protein>
    <recommendedName>
        <fullName evidence="5">TOG domain-containing protein</fullName>
    </recommendedName>
</protein>